<dbReference type="PANTHER" id="PTHR33050">
    <property type="entry name" value="REVERSE TRANSCRIPTASE DOMAIN-CONTAINING PROTEIN"/>
    <property type="match status" value="1"/>
</dbReference>
<protein>
    <recommendedName>
        <fullName evidence="2">Reverse transcriptase domain-containing protein</fullName>
    </recommendedName>
</protein>
<comment type="caution">
    <text evidence="3">The sequence shown here is derived from an EMBL/GenBank/DDBJ whole genome shotgun (WGS) entry which is preliminary data.</text>
</comment>
<gene>
    <name evidence="3" type="ORF">OXX778_LOCUS10548</name>
</gene>
<dbReference type="OrthoDB" id="6771932at2759"/>
<keyword evidence="4" id="KW-1185">Reference proteome</keyword>
<dbReference type="InterPro" id="IPR043128">
    <property type="entry name" value="Rev_trsase/Diguanyl_cyclase"/>
</dbReference>
<dbReference type="SUPFAM" id="SSF56672">
    <property type="entry name" value="DNA/RNA polymerases"/>
    <property type="match status" value="1"/>
</dbReference>
<evidence type="ECO:0000313" key="4">
    <source>
        <dbReference type="Proteomes" id="UP000663879"/>
    </source>
</evidence>
<dbReference type="InterPro" id="IPR043502">
    <property type="entry name" value="DNA/RNA_pol_sf"/>
</dbReference>
<accession>A0A813YG33</accession>
<reference evidence="3" key="1">
    <citation type="submission" date="2021-02" db="EMBL/GenBank/DDBJ databases">
        <authorList>
            <person name="Nowell W R."/>
        </authorList>
    </citation>
    <scope>NUCLEOTIDE SEQUENCE</scope>
    <source>
        <strain evidence="3">Ploen Becks lab</strain>
    </source>
</reference>
<feature type="compositionally biased region" description="Acidic residues" evidence="1">
    <location>
        <begin position="30"/>
        <end position="46"/>
    </location>
</feature>
<organism evidence="3 4">
    <name type="scientific">Brachionus calyciflorus</name>
    <dbReference type="NCBI Taxonomy" id="104777"/>
    <lineage>
        <taxon>Eukaryota</taxon>
        <taxon>Metazoa</taxon>
        <taxon>Spiralia</taxon>
        <taxon>Gnathifera</taxon>
        <taxon>Rotifera</taxon>
        <taxon>Eurotatoria</taxon>
        <taxon>Monogononta</taxon>
        <taxon>Pseudotrocha</taxon>
        <taxon>Ploima</taxon>
        <taxon>Brachionidae</taxon>
        <taxon>Brachionus</taxon>
    </lineage>
</organism>
<feature type="region of interest" description="Disordered" evidence="1">
    <location>
        <begin position="1"/>
        <end position="99"/>
    </location>
</feature>
<dbReference type="PANTHER" id="PTHR33050:SF7">
    <property type="entry name" value="RIBONUCLEASE H"/>
    <property type="match status" value="1"/>
</dbReference>
<evidence type="ECO:0000259" key="2">
    <source>
        <dbReference type="PROSITE" id="PS50878"/>
    </source>
</evidence>
<dbReference type="Pfam" id="PF00078">
    <property type="entry name" value="RVT_1"/>
    <property type="match status" value="1"/>
</dbReference>
<dbReference type="Gene3D" id="3.10.10.10">
    <property type="entry name" value="HIV Type 1 Reverse Transcriptase, subunit A, domain 1"/>
    <property type="match status" value="1"/>
</dbReference>
<sequence length="383" mass="43652">MFVESGGLIGEGQQEDYSEIDPAELHNPLDDLEPEQNSDLIEEVLTEEGTHGANSTSPHNSPRPITPPLIPVLPPQITTDHSPETPVTDSGIGDFSPQRGLRVSPAEDVVIENYYKPATNIRDFNEEFPVPKNLFNKWKDGVRIWPKKQCVRTAHALENKDKRDLNRDKVVKALLDAEIIQETVCNKPPRYCASLFLVLKANKKARPIVDYSALTEYLKAPKFKLKSLFQVVNKKWPPKLFYSKIDFSQAFFNINLHPNSKHVTTFVYNGKYYVFNRMPFGLSIAPYVQQQLLNCIIKFIKKFTPYTYGHLDDIIIGHSNPKILRKILKKLLVKLNKVGWQVNYKKSVLYPSKSLEFLGAKWTDTGVERTIEASKSIASLIKE</sequence>
<dbReference type="AlphaFoldDB" id="A0A813YG33"/>
<feature type="compositionally biased region" description="Pro residues" evidence="1">
    <location>
        <begin position="64"/>
        <end position="74"/>
    </location>
</feature>
<name>A0A813YG33_9BILA</name>
<dbReference type="InterPro" id="IPR052055">
    <property type="entry name" value="Hepadnavirus_pol/RT"/>
</dbReference>
<feature type="compositionally biased region" description="Acidic residues" evidence="1">
    <location>
        <begin position="13"/>
        <end position="22"/>
    </location>
</feature>
<dbReference type="InterPro" id="IPR000477">
    <property type="entry name" value="RT_dom"/>
</dbReference>
<proteinExistence type="predicted"/>
<feature type="non-terminal residue" evidence="3">
    <location>
        <position position="383"/>
    </location>
</feature>
<dbReference type="Proteomes" id="UP000663879">
    <property type="component" value="Unassembled WGS sequence"/>
</dbReference>
<dbReference type="Gene3D" id="3.30.70.270">
    <property type="match status" value="1"/>
</dbReference>
<dbReference type="EMBL" id="CAJNOC010001684">
    <property type="protein sequence ID" value="CAF0883698.1"/>
    <property type="molecule type" value="Genomic_DNA"/>
</dbReference>
<feature type="domain" description="Reverse transcriptase" evidence="2">
    <location>
        <begin position="179"/>
        <end position="362"/>
    </location>
</feature>
<evidence type="ECO:0000313" key="3">
    <source>
        <dbReference type="EMBL" id="CAF0883698.1"/>
    </source>
</evidence>
<dbReference type="PROSITE" id="PS50878">
    <property type="entry name" value="RT_POL"/>
    <property type="match status" value="1"/>
</dbReference>
<evidence type="ECO:0000256" key="1">
    <source>
        <dbReference type="SAM" id="MobiDB-lite"/>
    </source>
</evidence>